<dbReference type="InterPro" id="IPR016676">
    <property type="entry name" value="P_lipid/glycerol_AcTrfase_prd"/>
</dbReference>
<dbReference type="GO" id="GO:0016746">
    <property type="term" value="F:acyltransferase activity"/>
    <property type="evidence" value="ECO:0007669"/>
    <property type="project" value="UniProtKB-KW"/>
</dbReference>
<protein>
    <submittedName>
        <fullName evidence="2">Lysophospholipid acyltransferase family protein</fullName>
    </submittedName>
</protein>
<organism evidence="2 3">
    <name type="scientific">Branchiibius cervicis</name>
    <dbReference type="NCBI Taxonomy" id="908252"/>
    <lineage>
        <taxon>Bacteria</taxon>
        <taxon>Bacillati</taxon>
        <taxon>Actinomycetota</taxon>
        <taxon>Actinomycetes</taxon>
        <taxon>Micrococcales</taxon>
        <taxon>Dermacoccaceae</taxon>
        <taxon>Branchiibius</taxon>
    </lineage>
</organism>
<evidence type="ECO:0000313" key="3">
    <source>
        <dbReference type="Proteomes" id="UP001596356"/>
    </source>
</evidence>
<sequence length="317" mass="34880">MSEHQPSPRAGRAGQRPALHVVPETQVHPSPKLPSIGDLLGDLEGRLSDLRGYFGRRLRGQYDVDDFGFDEDFTENVWLPTLRPIFQHWFRVEVRGAHHLPTDAGALIVANHSGTIPIDGLMTQVGIHETTGRHLRLLAADLVFASPLLGVVARQSGATMANPYDAEHLLADGHLVAVYPEGFKGVGKPFGQRYQLQRFGRGGYVTAALRSGTPIVPCAIIGAEEIYPKIGDIKPLARLLGFPYFPVTPFFPWFGLLGAIPLPTKWVIEFGAPIVLDGYEASDADDPAVVFEISDQVRETIQQSLYGLLAERDNIFW</sequence>
<name>A0ABW2APT0_9MICO</name>
<gene>
    <name evidence="2" type="ORF">ACFQBT_02335</name>
</gene>
<evidence type="ECO:0000259" key="1">
    <source>
        <dbReference type="SMART" id="SM00563"/>
    </source>
</evidence>
<dbReference type="RefSeq" id="WP_377820216.1">
    <property type="nucleotide sequence ID" value="NZ_JBHSWJ010000002.1"/>
</dbReference>
<dbReference type="SMART" id="SM00563">
    <property type="entry name" value="PlsC"/>
    <property type="match status" value="1"/>
</dbReference>
<dbReference type="PANTHER" id="PTHR22753:SF14">
    <property type="entry name" value="MONOACYLGLYCEROL_DIACYLGLYCEROL O-ACYLTRANSFERASE"/>
    <property type="match status" value="1"/>
</dbReference>
<dbReference type="Pfam" id="PF01553">
    <property type="entry name" value="Acyltransferase"/>
    <property type="match status" value="1"/>
</dbReference>
<dbReference type="Proteomes" id="UP001596356">
    <property type="component" value="Unassembled WGS sequence"/>
</dbReference>
<proteinExistence type="predicted"/>
<keyword evidence="3" id="KW-1185">Reference proteome</keyword>
<dbReference type="CDD" id="cd07987">
    <property type="entry name" value="LPLAT_MGAT-like"/>
    <property type="match status" value="1"/>
</dbReference>
<keyword evidence="2" id="KW-0012">Acyltransferase</keyword>
<dbReference type="PIRSF" id="PIRSF016753">
    <property type="entry name" value="P_lipid/glycerol_ac_tran_prd"/>
    <property type="match status" value="1"/>
</dbReference>
<dbReference type="EMBL" id="JBHSWJ010000002">
    <property type="protein sequence ID" value="MFC6712748.1"/>
    <property type="molecule type" value="Genomic_DNA"/>
</dbReference>
<keyword evidence="2" id="KW-0808">Transferase</keyword>
<accession>A0ABW2APT0</accession>
<evidence type="ECO:0000313" key="2">
    <source>
        <dbReference type="EMBL" id="MFC6712748.1"/>
    </source>
</evidence>
<dbReference type="SUPFAM" id="SSF69593">
    <property type="entry name" value="Glycerol-3-phosphate (1)-acyltransferase"/>
    <property type="match status" value="1"/>
</dbReference>
<reference evidence="3" key="1">
    <citation type="journal article" date="2019" name="Int. J. Syst. Evol. Microbiol.">
        <title>The Global Catalogue of Microorganisms (GCM) 10K type strain sequencing project: providing services to taxonomists for standard genome sequencing and annotation.</title>
        <authorList>
            <consortium name="The Broad Institute Genomics Platform"/>
            <consortium name="The Broad Institute Genome Sequencing Center for Infectious Disease"/>
            <person name="Wu L."/>
            <person name="Ma J."/>
        </authorList>
    </citation>
    <scope>NUCLEOTIDE SEQUENCE [LARGE SCALE GENOMIC DNA]</scope>
    <source>
        <strain evidence="3">NBRC 106593</strain>
    </source>
</reference>
<dbReference type="PANTHER" id="PTHR22753">
    <property type="entry name" value="TRANSMEMBRANE PROTEIN 68"/>
    <property type="match status" value="1"/>
</dbReference>
<feature type="domain" description="Phospholipid/glycerol acyltransferase" evidence="1">
    <location>
        <begin position="106"/>
        <end position="223"/>
    </location>
</feature>
<comment type="caution">
    <text evidence="2">The sequence shown here is derived from an EMBL/GenBank/DDBJ whole genome shotgun (WGS) entry which is preliminary data.</text>
</comment>
<dbReference type="InterPro" id="IPR002123">
    <property type="entry name" value="Plipid/glycerol_acylTrfase"/>
</dbReference>